<comment type="subcellular location">
    <subcellularLocation>
        <location evidence="1">Cell membrane</location>
        <topology evidence="1">Multi-pass membrane protein</topology>
    </subcellularLocation>
</comment>
<evidence type="ECO:0000256" key="6">
    <source>
        <dbReference type="SAM" id="Phobius"/>
    </source>
</evidence>
<dbReference type="InterPro" id="IPR036259">
    <property type="entry name" value="MFS_trans_sf"/>
</dbReference>
<evidence type="ECO:0000256" key="1">
    <source>
        <dbReference type="ARBA" id="ARBA00004651"/>
    </source>
</evidence>
<keyword evidence="5 6" id="KW-0472">Membrane</keyword>
<keyword evidence="4 6" id="KW-1133">Transmembrane helix</keyword>
<organism evidence="7 8">
    <name type="scientific">Marinitenerispora sediminis</name>
    <dbReference type="NCBI Taxonomy" id="1931232"/>
    <lineage>
        <taxon>Bacteria</taxon>
        <taxon>Bacillati</taxon>
        <taxon>Actinomycetota</taxon>
        <taxon>Actinomycetes</taxon>
        <taxon>Streptosporangiales</taxon>
        <taxon>Nocardiopsidaceae</taxon>
        <taxon>Marinitenerispora</taxon>
    </lineage>
</organism>
<gene>
    <name evidence="7" type="ORF">DEF24_23400</name>
</gene>
<reference evidence="7 8" key="1">
    <citation type="submission" date="2018-04" db="EMBL/GenBank/DDBJ databases">
        <title>Novel actinobacteria from marine sediment.</title>
        <authorList>
            <person name="Ng Z.Y."/>
            <person name="Tan G.Y.A."/>
        </authorList>
    </citation>
    <scope>NUCLEOTIDE SEQUENCE [LARGE SCALE GENOMIC DNA]</scope>
    <source>
        <strain evidence="7 8">TPS81</strain>
    </source>
</reference>
<dbReference type="PANTHER" id="PTHR23513:SF6">
    <property type="entry name" value="MAJOR FACILITATOR SUPERFAMILY ASSOCIATED DOMAIN-CONTAINING PROTEIN"/>
    <property type="match status" value="1"/>
</dbReference>
<dbReference type="GO" id="GO:0005886">
    <property type="term" value="C:plasma membrane"/>
    <property type="evidence" value="ECO:0007669"/>
    <property type="project" value="UniProtKB-SubCell"/>
</dbReference>
<dbReference type="RefSeq" id="WP_114400453.1">
    <property type="nucleotide sequence ID" value="NZ_QEIM01000225.1"/>
</dbReference>
<feature type="transmembrane region" description="Helical" evidence="6">
    <location>
        <begin position="162"/>
        <end position="182"/>
    </location>
</feature>
<feature type="transmembrane region" description="Helical" evidence="6">
    <location>
        <begin position="121"/>
        <end position="141"/>
    </location>
</feature>
<feature type="transmembrane region" description="Helical" evidence="6">
    <location>
        <begin position="188"/>
        <end position="206"/>
    </location>
</feature>
<keyword evidence="2" id="KW-1003">Cell membrane</keyword>
<dbReference type="Pfam" id="PF07690">
    <property type="entry name" value="MFS_1"/>
    <property type="match status" value="1"/>
</dbReference>
<evidence type="ECO:0000313" key="8">
    <source>
        <dbReference type="Proteomes" id="UP000253318"/>
    </source>
</evidence>
<name>A0A368SZK4_9ACTN</name>
<evidence type="ECO:0000256" key="2">
    <source>
        <dbReference type="ARBA" id="ARBA00022475"/>
    </source>
</evidence>
<keyword evidence="3 6" id="KW-0812">Transmembrane</keyword>
<comment type="caution">
    <text evidence="7">The sequence shown here is derived from an EMBL/GenBank/DDBJ whole genome shotgun (WGS) entry which is preliminary data.</text>
</comment>
<feature type="transmembrane region" description="Helical" evidence="6">
    <location>
        <begin position="28"/>
        <end position="48"/>
    </location>
</feature>
<feature type="transmembrane region" description="Helical" evidence="6">
    <location>
        <begin position="68"/>
        <end position="86"/>
    </location>
</feature>
<proteinExistence type="predicted"/>
<evidence type="ECO:0000256" key="3">
    <source>
        <dbReference type="ARBA" id="ARBA00022692"/>
    </source>
</evidence>
<dbReference type="SUPFAM" id="SSF103473">
    <property type="entry name" value="MFS general substrate transporter"/>
    <property type="match status" value="1"/>
</dbReference>
<sequence>PDDAPRPAVRGMAADIGAGLRFLFTDPVVRTLTLVGATHSAASGAWVAMLVPWSDRTLGVAASGDPRLAALFSCWGVGALAASWLAPRLSDRFGAPRVALGALPASLLCGLLVVLSGHWLAATAAGALWGAAYSVVVINAVSYRQQVSPDHLQSRVNTTARMLSWGLGQPLGAALAGAVAVTSASPRGGLSIGLAILAVGVVLAWLSPLRSRARSAERAAGTRP</sequence>
<evidence type="ECO:0000256" key="5">
    <source>
        <dbReference type="ARBA" id="ARBA00023136"/>
    </source>
</evidence>
<evidence type="ECO:0000256" key="4">
    <source>
        <dbReference type="ARBA" id="ARBA00022989"/>
    </source>
</evidence>
<dbReference type="Gene3D" id="1.20.1250.20">
    <property type="entry name" value="MFS general substrate transporter like domains"/>
    <property type="match status" value="1"/>
</dbReference>
<dbReference type="GO" id="GO:0022857">
    <property type="term" value="F:transmembrane transporter activity"/>
    <property type="evidence" value="ECO:0007669"/>
    <property type="project" value="InterPro"/>
</dbReference>
<dbReference type="AlphaFoldDB" id="A0A368SZK4"/>
<keyword evidence="8" id="KW-1185">Reference proteome</keyword>
<feature type="transmembrane region" description="Helical" evidence="6">
    <location>
        <begin position="98"/>
        <end position="115"/>
    </location>
</feature>
<dbReference type="PANTHER" id="PTHR23513">
    <property type="entry name" value="INTEGRAL MEMBRANE EFFLUX PROTEIN-RELATED"/>
    <property type="match status" value="1"/>
</dbReference>
<evidence type="ECO:0000313" key="7">
    <source>
        <dbReference type="EMBL" id="RCV51236.1"/>
    </source>
</evidence>
<dbReference type="InterPro" id="IPR011701">
    <property type="entry name" value="MFS"/>
</dbReference>
<dbReference type="EMBL" id="QEIN01000257">
    <property type="protein sequence ID" value="RCV51236.1"/>
    <property type="molecule type" value="Genomic_DNA"/>
</dbReference>
<protein>
    <submittedName>
        <fullName evidence="7">MFS transporter</fullName>
    </submittedName>
</protein>
<dbReference type="Proteomes" id="UP000253318">
    <property type="component" value="Unassembled WGS sequence"/>
</dbReference>
<feature type="non-terminal residue" evidence="7">
    <location>
        <position position="1"/>
    </location>
</feature>
<accession>A0A368SZK4</accession>
<dbReference type="OrthoDB" id="9815525at2"/>